<keyword evidence="1 4" id="KW-0378">Hydrolase</keyword>
<evidence type="ECO:0000256" key="2">
    <source>
        <dbReference type="ARBA" id="ARBA00022963"/>
    </source>
</evidence>
<proteinExistence type="predicted"/>
<sequence length="355" mass="38547">MKTFKVGFREGVIIDPQRRTWSGDGPRPIAWAAWYPADDAASELLTLIPAVSPLFIMGTVARDAALSEDQERFPIVLLSHGTGGTASSLGWLAQRIAAAGLIAVGVDHHGNTASEPYRPEGFLCWWERPRDLSVVLDALAEKGPFVGRIDMGRVSAAGFSLGGYTVISLSGAVTNMTLFAEWAREMPFGRGPREYPDLADHIEPLLQESSVFRASWERQSASYLDTRVNTAIALAPAPTVRAFTLDSLRTIKAPVTIMVGDADSEAPADSCSAWLHGNLPQSTLTLLGRDVGHYTLLCEGTERGKETEPAIWVDRPGVDRFSIHNRAASIALSALLQDSFRDGRRQADLPGHSRQ</sequence>
<reference evidence="4 5" key="1">
    <citation type="submission" date="2023-03" db="EMBL/GenBank/DDBJ databases">
        <authorList>
            <person name="Kaur S."/>
            <person name="Espinosa-Saiz D."/>
            <person name="Velazquez E."/>
            <person name="Menendez E."/>
            <person name="diCenzo G.C."/>
        </authorList>
    </citation>
    <scope>NUCLEOTIDE SEQUENCE [LARGE SCALE GENOMIC DNA]</scope>
    <source>
        <strain evidence="4 5">LMG 24692</strain>
    </source>
</reference>
<dbReference type="InterPro" id="IPR016986">
    <property type="entry name" value="UCP031982_abhydr"/>
</dbReference>
<gene>
    <name evidence="4" type="ORF">PZN02_005213</name>
</gene>
<dbReference type="EMBL" id="CP120374">
    <property type="protein sequence ID" value="WEX89882.1"/>
    <property type="molecule type" value="Genomic_DNA"/>
</dbReference>
<dbReference type="InterPro" id="IPR029058">
    <property type="entry name" value="AB_hydrolase_fold"/>
</dbReference>
<name>A0ABY8DJM0_9HYPH</name>
<evidence type="ECO:0000313" key="5">
    <source>
        <dbReference type="Proteomes" id="UP001229355"/>
    </source>
</evidence>
<evidence type="ECO:0000256" key="3">
    <source>
        <dbReference type="ARBA" id="ARBA00023098"/>
    </source>
</evidence>
<protein>
    <submittedName>
        <fullName evidence="4">Dienelactone hydrolase</fullName>
    </submittedName>
</protein>
<dbReference type="GO" id="GO:0016787">
    <property type="term" value="F:hydrolase activity"/>
    <property type="evidence" value="ECO:0007669"/>
    <property type="project" value="UniProtKB-KW"/>
</dbReference>
<dbReference type="SUPFAM" id="SSF53474">
    <property type="entry name" value="alpha/beta-Hydrolases"/>
    <property type="match status" value="1"/>
</dbReference>
<dbReference type="PANTHER" id="PTHR10272:SF0">
    <property type="entry name" value="PLATELET-ACTIVATING FACTOR ACETYLHYDROLASE"/>
    <property type="match status" value="1"/>
</dbReference>
<dbReference type="PANTHER" id="PTHR10272">
    <property type="entry name" value="PLATELET-ACTIVATING FACTOR ACETYLHYDROLASE"/>
    <property type="match status" value="1"/>
</dbReference>
<organism evidence="4 5">
    <name type="scientific">Sinorhizobium garamanticum</name>
    <dbReference type="NCBI Taxonomy" id="680247"/>
    <lineage>
        <taxon>Bacteria</taxon>
        <taxon>Pseudomonadati</taxon>
        <taxon>Pseudomonadota</taxon>
        <taxon>Alphaproteobacteria</taxon>
        <taxon>Hyphomicrobiales</taxon>
        <taxon>Rhizobiaceae</taxon>
        <taxon>Sinorhizobium/Ensifer group</taxon>
        <taxon>Sinorhizobium</taxon>
    </lineage>
</organism>
<dbReference type="RefSeq" id="WP_280661853.1">
    <property type="nucleotide sequence ID" value="NZ_CP120374.1"/>
</dbReference>
<keyword evidence="5" id="KW-1185">Reference proteome</keyword>
<dbReference type="PIRSF" id="PIRSF031982">
    <property type="entry name" value="UCP031982_abhydr"/>
    <property type="match status" value="1"/>
</dbReference>
<keyword evidence="3" id="KW-0443">Lipid metabolism</keyword>
<dbReference type="Proteomes" id="UP001229355">
    <property type="component" value="Chromosome 2"/>
</dbReference>
<dbReference type="Gene3D" id="3.40.50.1820">
    <property type="entry name" value="alpha/beta hydrolase"/>
    <property type="match status" value="1"/>
</dbReference>
<evidence type="ECO:0000313" key="4">
    <source>
        <dbReference type="EMBL" id="WEX89882.1"/>
    </source>
</evidence>
<keyword evidence="2" id="KW-0442">Lipid degradation</keyword>
<evidence type="ECO:0000256" key="1">
    <source>
        <dbReference type="ARBA" id="ARBA00022801"/>
    </source>
</evidence>
<accession>A0ABY8DJM0</accession>